<dbReference type="GO" id="GO:0033539">
    <property type="term" value="P:fatty acid beta-oxidation using acyl-CoA dehydrogenase"/>
    <property type="evidence" value="ECO:0007669"/>
    <property type="project" value="TreeGrafter"/>
</dbReference>
<comment type="cofactor">
    <cofactor evidence="1">
        <name>FAD</name>
        <dbReference type="ChEBI" id="CHEBI:57692"/>
    </cofactor>
</comment>
<dbReference type="InterPro" id="IPR041726">
    <property type="entry name" value="ACAD10_11_N"/>
</dbReference>
<comment type="catalytic activity">
    <reaction evidence="17">
        <text>a 2,3-saturated acyl-CoA + oxidized [electron-transfer flavoprotein] + H(+) = a (2E)-enoyl-CoA + reduced [electron-transfer flavoprotein]</text>
        <dbReference type="Rhea" id="RHEA:44704"/>
        <dbReference type="Rhea" id="RHEA-COMP:10685"/>
        <dbReference type="Rhea" id="RHEA-COMP:10686"/>
        <dbReference type="ChEBI" id="CHEBI:15378"/>
        <dbReference type="ChEBI" id="CHEBI:57692"/>
        <dbReference type="ChEBI" id="CHEBI:58307"/>
        <dbReference type="ChEBI" id="CHEBI:58856"/>
        <dbReference type="ChEBI" id="CHEBI:65111"/>
    </reaction>
    <physiologicalReaction direction="left-to-right" evidence="17">
        <dbReference type="Rhea" id="RHEA:44705"/>
    </physiologicalReaction>
</comment>
<dbReference type="PANTHER" id="PTHR48083:SF13">
    <property type="entry name" value="ACYL-COA DEHYDROGENASE FAMILY MEMBER 11"/>
    <property type="match status" value="1"/>
</dbReference>
<evidence type="ECO:0000313" key="28">
    <source>
        <dbReference type="RefSeq" id="XP_006840091.1"/>
    </source>
</evidence>
<dbReference type="CDD" id="cd01155">
    <property type="entry name" value="ACAD_FadE2"/>
    <property type="match status" value="1"/>
</dbReference>
<dbReference type="CTD" id="84129"/>
<evidence type="ECO:0000256" key="22">
    <source>
        <dbReference type="ARBA" id="ARBA00049140"/>
    </source>
</evidence>
<evidence type="ECO:0000256" key="17">
    <source>
        <dbReference type="ARBA" id="ARBA00047443"/>
    </source>
</evidence>
<evidence type="ECO:0000259" key="26">
    <source>
        <dbReference type="Pfam" id="PF02771"/>
    </source>
</evidence>
<comment type="catalytic activity">
    <reaction evidence="19">
        <text>tetracosanoyl-CoA + oxidized [electron-transfer flavoprotein] + H(+) = (2E)-tetracosenoyl-CoA + reduced [electron-transfer flavoprotein]</text>
        <dbReference type="Rhea" id="RHEA:47232"/>
        <dbReference type="Rhea" id="RHEA-COMP:10685"/>
        <dbReference type="Rhea" id="RHEA-COMP:10686"/>
        <dbReference type="ChEBI" id="CHEBI:15378"/>
        <dbReference type="ChEBI" id="CHEBI:57692"/>
        <dbReference type="ChEBI" id="CHEBI:58307"/>
        <dbReference type="ChEBI" id="CHEBI:65052"/>
        <dbReference type="ChEBI" id="CHEBI:74693"/>
    </reaction>
    <physiologicalReaction direction="left-to-right" evidence="19">
        <dbReference type="Rhea" id="RHEA:47233"/>
    </physiologicalReaction>
</comment>
<dbReference type="Pfam" id="PF02770">
    <property type="entry name" value="Acyl-CoA_dh_M"/>
    <property type="match status" value="1"/>
</dbReference>
<dbReference type="FunFam" id="3.30.200.20:FF:000343">
    <property type="entry name" value="Acyl-CoA dehydrogenase family member 10"/>
    <property type="match status" value="1"/>
</dbReference>
<evidence type="ECO:0000313" key="27">
    <source>
        <dbReference type="Proteomes" id="UP000504623"/>
    </source>
</evidence>
<dbReference type="GO" id="GO:0050660">
    <property type="term" value="F:flavin adenine dinucleotide binding"/>
    <property type="evidence" value="ECO:0007669"/>
    <property type="project" value="InterPro"/>
</dbReference>
<keyword evidence="9" id="KW-0276">Fatty acid metabolism</keyword>
<evidence type="ECO:0000256" key="15">
    <source>
        <dbReference type="ARBA" id="ARBA00040622"/>
    </source>
</evidence>
<evidence type="ECO:0000256" key="1">
    <source>
        <dbReference type="ARBA" id="ARBA00001974"/>
    </source>
</evidence>
<evidence type="ECO:0000256" key="18">
    <source>
        <dbReference type="ARBA" id="ARBA00048020"/>
    </source>
</evidence>
<dbReference type="FunFam" id="2.40.110.10:FF:000002">
    <property type="entry name" value="Acyl-CoA dehydrogenase fadE12"/>
    <property type="match status" value="1"/>
</dbReference>
<dbReference type="SUPFAM" id="SSF56112">
    <property type="entry name" value="Protein kinase-like (PK-like)"/>
    <property type="match status" value="1"/>
</dbReference>
<evidence type="ECO:0000256" key="3">
    <source>
        <dbReference type="ARBA" id="ARBA00004325"/>
    </source>
</evidence>
<dbReference type="InterPro" id="IPR011009">
    <property type="entry name" value="Kinase-like_dom_sf"/>
</dbReference>
<dbReference type="Gene3D" id="2.40.110.10">
    <property type="entry name" value="Butyryl-CoA Dehydrogenase, subunit A, domain 2"/>
    <property type="match status" value="1"/>
</dbReference>
<comment type="catalytic activity">
    <reaction evidence="18">
        <text>docosanoyl-CoA + oxidized [electron-transfer flavoprotein] + H(+) = (2E)-docosenoyl-CoA + reduced [electron-transfer flavoprotein]</text>
        <dbReference type="Rhea" id="RHEA:47228"/>
        <dbReference type="Rhea" id="RHEA-COMP:10685"/>
        <dbReference type="Rhea" id="RHEA-COMP:10686"/>
        <dbReference type="ChEBI" id="CHEBI:15378"/>
        <dbReference type="ChEBI" id="CHEBI:57692"/>
        <dbReference type="ChEBI" id="CHEBI:58307"/>
        <dbReference type="ChEBI" id="CHEBI:65059"/>
        <dbReference type="ChEBI" id="CHEBI:74692"/>
    </reaction>
    <physiologicalReaction direction="left-to-right" evidence="18">
        <dbReference type="Rhea" id="RHEA:47229"/>
    </physiologicalReaction>
</comment>
<dbReference type="InterPro" id="IPR046373">
    <property type="entry name" value="Acyl-CoA_Oxase/DH_mid-dom_sf"/>
</dbReference>
<dbReference type="Pfam" id="PF00441">
    <property type="entry name" value="Acyl-CoA_dh_1"/>
    <property type="match status" value="1"/>
</dbReference>
<dbReference type="GeneID" id="102830164"/>
<proteinExistence type="inferred from homology"/>
<keyword evidence="8" id="KW-0274">FAD</keyword>
<dbReference type="InterPro" id="IPR037069">
    <property type="entry name" value="AcylCoA_DH/ox_N_sf"/>
</dbReference>
<dbReference type="InterPro" id="IPR002575">
    <property type="entry name" value="Aminoglycoside_PTrfase"/>
</dbReference>
<dbReference type="AlphaFoldDB" id="A0A9B0WJI5"/>
<evidence type="ECO:0000256" key="11">
    <source>
        <dbReference type="ARBA" id="ARBA00023002"/>
    </source>
</evidence>
<dbReference type="SUPFAM" id="SSF56645">
    <property type="entry name" value="Acyl-CoA dehydrogenase NM domain-like"/>
    <property type="match status" value="1"/>
</dbReference>
<dbReference type="Proteomes" id="UP000504623">
    <property type="component" value="Unplaced"/>
</dbReference>
<dbReference type="Pfam" id="PF02771">
    <property type="entry name" value="Acyl-CoA_dh_N"/>
    <property type="match status" value="1"/>
</dbReference>
<evidence type="ECO:0000256" key="19">
    <source>
        <dbReference type="ARBA" id="ARBA00048086"/>
    </source>
</evidence>
<name>A0A9B0WJI5_CHRAS</name>
<comment type="catalytic activity">
    <reaction evidence="20">
        <text>tricosanoyl-CoA + oxidized [electron-transfer flavoprotein] + H(+) = (2E)-tricosenoyl-CoA + reduced [electron-transfer flavoprotein]</text>
        <dbReference type="Rhea" id="RHEA:48220"/>
        <dbReference type="Rhea" id="RHEA-COMP:10685"/>
        <dbReference type="Rhea" id="RHEA-COMP:10686"/>
        <dbReference type="ChEBI" id="CHEBI:15378"/>
        <dbReference type="ChEBI" id="CHEBI:57692"/>
        <dbReference type="ChEBI" id="CHEBI:58307"/>
        <dbReference type="ChEBI" id="CHEBI:90118"/>
        <dbReference type="ChEBI" id="CHEBI:90119"/>
    </reaction>
    <physiologicalReaction direction="left-to-right" evidence="20">
        <dbReference type="Rhea" id="RHEA:48221"/>
    </physiologicalReaction>
</comment>
<keyword evidence="14" id="KW-0576">Peroxisome</keyword>
<evidence type="ECO:0000256" key="12">
    <source>
        <dbReference type="ARBA" id="ARBA00023098"/>
    </source>
</evidence>
<dbReference type="RefSeq" id="XP_006840091.1">
    <property type="nucleotide sequence ID" value="XM_006840028.1"/>
</dbReference>
<dbReference type="Gene3D" id="1.10.540.10">
    <property type="entry name" value="Acyl-CoA dehydrogenase/oxidase, N-terminal domain"/>
    <property type="match status" value="1"/>
</dbReference>
<dbReference type="InterPro" id="IPR009100">
    <property type="entry name" value="AcylCoA_DH/oxidase_NM_dom_sf"/>
</dbReference>
<dbReference type="Gene3D" id="3.30.200.20">
    <property type="entry name" value="Phosphorylase Kinase, domain 1"/>
    <property type="match status" value="1"/>
</dbReference>
<comment type="similarity">
    <text evidence="5">Belongs to the acyl-CoA dehydrogenase family.</text>
</comment>
<dbReference type="Pfam" id="PF01636">
    <property type="entry name" value="APH"/>
    <property type="match status" value="1"/>
</dbReference>
<dbReference type="InterPro" id="IPR050741">
    <property type="entry name" value="Acyl-CoA_dehydrogenase"/>
</dbReference>
<dbReference type="OrthoDB" id="434771at2759"/>
<comment type="subunit">
    <text evidence="6">Homodimer.</text>
</comment>
<dbReference type="Gene3D" id="1.20.140.10">
    <property type="entry name" value="Butyryl-CoA Dehydrogenase, subunit A, domain 3"/>
    <property type="match status" value="1"/>
</dbReference>
<evidence type="ECO:0000256" key="4">
    <source>
        <dbReference type="ARBA" id="ARBA00005005"/>
    </source>
</evidence>
<comment type="pathway">
    <text evidence="4">Lipid metabolism; fatty acid beta-oxidation.</text>
</comment>
<evidence type="ECO:0000256" key="10">
    <source>
        <dbReference type="ARBA" id="ARBA00022990"/>
    </source>
</evidence>
<evidence type="ECO:0000256" key="2">
    <source>
        <dbReference type="ARBA" id="ARBA00004275"/>
    </source>
</evidence>
<dbReference type="FunFam" id="3.90.1200.10:FF:000009">
    <property type="entry name" value="Acyl-CoA dehydrogenase family member 11"/>
    <property type="match status" value="1"/>
</dbReference>
<keyword evidence="11" id="KW-0560">Oxidoreductase</keyword>
<dbReference type="InterPro" id="IPR036250">
    <property type="entry name" value="AcylCo_DH-like_C"/>
</dbReference>
<evidence type="ECO:0000256" key="6">
    <source>
        <dbReference type="ARBA" id="ARBA00011738"/>
    </source>
</evidence>
<comment type="catalytic activity">
    <reaction evidence="21">
        <text>hexacosanoyl-CoA + oxidized [electron-transfer flavoprotein] + H(+) = (2E)-hexacosenoyl-CoA + reduced [electron-transfer flavoprotein]</text>
        <dbReference type="Rhea" id="RHEA:48216"/>
        <dbReference type="Rhea" id="RHEA-COMP:10685"/>
        <dbReference type="Rhea" id="RHEA-COMP:10686"/>
        <dbReference type="ChEBI" id="CHEBI:15378"/>
        <dbReference type="ChEBI" id="CHEBI:57692"/>
        <dbReference type="ChEBI" id="CHEBI:58307"/>
        <dbReference type="ChEBI" id="CHEBI:64868"/>
        <dbReference type="ChEBI" id="CHEBI:74281"/>
    </reaction>
    <physiologicalReaction direction="left-to-right" evidence="21">
        <dbReference type="Rhea" id="RHEA:48217"/>
    </physiologicalReaction>
</comment>
<evidence type="ECO:0000256" key="20">
    <source>
        <dbReference type="ARBA" id="ARBA00048395"/>
    </source>
</evidence>
<evidence type="ECO:0000259" key="24">
    <source>
        <dbReference type="Pfam" id="PF01636"/>
    </source>
</evidence>
<reference evidence="28" key="1">
    <citation type="submission" date="2025-08" db="UniProtKB">
        <authorList>
            <consortium name="RefSeq"/>
        </authorList>
    </citation>
    <scope>IDENTIFICATION</scope>
    <source>
        <tissue evidence="28">Spleen</tissue>
    </source>
</reference>
<dbReference type="GO" id="GO:0003995">
    <property type="term" value="F:acyl-CoA dehydrogenase activity"/>
    <property type="evidence" value="ECO:0007669"/>
    <property type="project" value="TreeGrafter"/>
</dbReference>
<evidence type="ECO:0000256" key="21">
    <source>
        <dbReference type="ARBA" id="ARBA00048399"/>
    </source>
</evidence>
<dbReference type="InterPro" id="IPR013786">
    <property type="entry name" value="AcylCoA_DH/ox_N"/>
</dbReference>
<comment type="catalytic activity">
    <reaction evidence="22">
        <text>eicosanoyl-CoA + oxidized [electron-transfer flavoprotein] + H(+) = (2E)-eicosenoyl-CoA + reduced [electron-transfer flavoprotein]</text>
        <dbReference type="Rhea" id="RHEA:47236"/>
        <dbReference type="Rhea" id="RHEA-COMP:10685"/>
        <dbReference type="Rhea" id="RHEA-COMP:10686"/>
        <dbReference type="ChEBI" id="CHEBI:15378"/>
        <dbReference type="ChEBI" id="CHEBI:57380"/>
        <dbReference type="ChEBI" id="CHEBI:57692"/>
        <dbReference type="ChEBI" id="CHEBI:58307"/>
        <dbReference type="ChEBI" id="CHEBI:74691"/>
    </reaction>
    <physiologicalReaction direction="left-to-right" evidence="22">
        <dbReference type="Rhea" id="RHEA:47237"/>
    </physiologicalReaction>
</comment>
<feature type="domain" description="Aminoglycoside phosphotransferase" evidence="24">
    <location>
        <begin position="47"/>
        <end position="270"/>
    </location>
</feature>
<keyword evidence="13" id="KW-0472">Membrane</keyword>
<organism evidence="27 28">
    <name type="scientific">Chrysochloris asiatica</name>
    <name type="common">Cape golden mole</name>
    <dbReference type="NCBI Taxonomy" id="185453"/>
    <lineage>
        <taxon>Eukaryota</taxon>
        <taxon>Metazoa</taxon>
        <taxon>Chordata</taxon>
        <taxon>Craniata</taxon>
        <taxon>Vertebrata</taxon>
        <taxon>Euteleostomi</taxon>
        <taxon>Mammalia</taxon>
        <taxon>Eutheria</taxon>
        <taxon>Afrotheria</taxon>
        <taxon>Chrysochloridae</taxon>
        <taxon>Chrysochlorinae</taxon>
        <taxon>Chrysochloris</taxon>
    </lineage>
</organism>
<dbReference type="Gene3D" id="3.90.1200.10">
    <property type="match status" value="1"/>
</dbReference>
<evidence type="ECO:0000256" key="9">
    <source>
        <dbReference type="ARBA" id="ARBA00022832"/>
    </source>
</evidence>
<gene>
    <name evidence="28" type="primary">ACAD11</name>
</gene>
<feature type="domain" description="Acyl-CoA dehydrogenase/oxidase C-terminal" evidence="23">
    <location>
        <begin position="619"/>
        <end position="766"/>
    </location>
</feature>
<evidence type="ECO:0000256" key="16">
    <source>
        <dbReference type="ARBA" id="ARBA00046026"/>
    </source>
</evidence>
<feature type="domain" description="Acyl-CoA dehydrogenase/oxidase N-terminal" evidence="26">
    <location>
        <begin position="382"/>
        <end position="499"/>
    </location>
</feature>
<dbReference type="FunFam" id="1.20.140.10:FF:000018">
    <property type="entry name" value="Acyl-CoA dehydrogenase family member 10"/>
    <property type="match status" value="1"/>
</dbReference>
<evidence type="ECO:0000259" key="25">
    <source>
        <dbReference type="Pfam" id="PF02770"/>
    </source>
</evidence>
<feature type="domain" description="Acyl-CoA oxidase/dehydrogenase middle" evidence="25">
    <location>
        <begin position="504"/>
        <end position="604"/>
    </location>
</feature>
<evidence type="ECO:0000256" key="13">
    <source>
        <dbReference type="ARBA" id="ARBA00023136"/>
    </source>
</evidence>
<keyword evidence="10" id="KW-0007">Acetylation</keyword>
<accession>A0A9B0WJI5</accession>
<comment type="function">
    <text evidence="16">Acyl-CoA dehydrogenase, that exhibits maximal activity towards saturated C22-CoA. Probably participates in beta-oxydation and energy production but could also play a role in the metabolism of specific fatty acids to control fatty acids composition of cellular lipids in brain.</text>
</comment>
<dbReference type="InterPro" id="IPR009075">
    <property type="entry name" value="AcylCo_DH/oxidase_C"/>
</dbReference>
<dbReference type="GO" id="GO:0031966">
    <property type="term" value="C:mitochondrial membrane"/>
    <property type="evidence" value="ECO:0007669"/>
    <property type="project" value="UniProtKB-SubCell"/>
</dbReference>
<evidence type="ECO:0000256" key="8">
    <source>
        <dbReference type="ARBA" id="ARBA00022827"/>
    </source>
</evidence>
<dbReference type="GO" id="GO:0005777">
    <property type="term" value="C:peroxisome"/>
    <property type="evidence" value="ECO:0007669"/>
    <property type="project" value="UniProtKB-SubCell"/>
</dbReference>
<dbReference type="CDD" id="cd05154">
    <property type="entry name" value="ACAD10_11_N-like"/>
    <property type="match status" value="1"/>
</dbReference>
<dbReference type="SUPFAM" id="SSF47203">
    <property type="entry name" value="Acyl-CoA dehydrogenase C-terminal domain-like"/>
    <property type="match status" value="1"/>
</dbReference>
<protein>
    <recommendedName>
        <fullName evidence="15">Acyl-CoA dehydrogenase family member 11</fullName>
    </recommendedName>
</protein>
<keyword evidence="27" id="KW-1185">Reference proteome</keyword>
<dbReference type="PANTHER" id="PTHR48083">
    <property type="entry name" value="MEDIUM-CHAIN SPECIFIC ACYL-COA DEHYDROGENASE, MITOCHONDRIAL-RELATED"/>
    <property type="match status" value="1"/>
</dbReference>
<comment type="subcellular location">
    <subcellularLocation>
        <location evidence="3">Mitochondrion membrane</location>
    </subcellularLocation>
    <subcellularLocation>
        <location evidence="2">Peroxisome</location>
    </subcellularLocation>
</comment>
<evidence type="ECO:0000256" key="14">
    <source>
        <dbReference type="ARBA" id="ARBA00023140"/>
    </source>
</evidence>
<evidence type="ECO:0000259" key="23">
    <source>
        <dbReference type="Pfam" id="PF00441"/>
    </source>
</evidence>
<evidence type="ECO:0000256" key="5">
    <source>
        <dbReference type="ARBA" id="ARBA00009347"/>
    </source>
</evidence>
<keyword evidence="12" id="KW-0443">Lipid metabolism</keyword>
<dbReference type="InterPro" id="IPR006091">
    <property type="entry name" value="Acyl-CoA_Oxase/DH_mid-dom"/>
</dbReference>
<evidence type="ECO:0000256" key="7">
    <source>
        <dbReference type="ARBA" id="ARBA00022630"/>
    </source>
</evidence>
<sequence length="781" mass="87306">MDSSASRDLETAEVLPQHKFDQRSLEDYLNQHLPGFAGEPESTLSVVQYRLGQSNPTFYLQKGIKAYVLRKKPPGSLLPKAHKIDREFKVQEALHSVGFPVPKPLLYCSDVSIIGTEFYVMEHIQGRIFRDFTVPGVSPAERSAIYVNMIETLARLHSLKVHTLQLEGYGQGAGYCQRQISTWTKQYEAAAHQDIPAMKQLSDWLTKNLPDNDNEESLIHGDFKLDNIVFHPTESRVTAVLDWELSTIGHPLSDLAHLSLFYFWPRTVPMINHGSHLQENIGIPSVEELISIYCHCRGINSLLPSWNFFLALSYFKIAGISQGVYRRYLQGNNSSESSVLFGNIVKPLAETGLQISKRNFSTALPQIDATGQLFVQTRRGREVLSRVKHFMKQHVLPAEKEVIEFYVQNGNSVDKWKTPLVIDKLKEMAKAEGLWNLFLPALSGLSHVDYALIAEETGKCFFAPNVFNCQAPDTGNMEVLYLYGSEEQKQQWLEPLLQGTITSCFCMTEPDVASSDATNIECSIQKDGDSYVINGKKWWSSGAGNPKCSIAILMGRTKNSPECRHKQHSMILVPLSTPGVVVKRPLSVFGYMDNLHGGHFEIHFNQVRVPATNLILGEGRGFEIAQGRLGPGRIHHCMRTVGVAERALQIMCERATQRVAFTKKLYAHEVIAHWIAESRIAIEQIRLLTLKAAHSIDTLGNVHAKNEIAMIKVAAPRAVCKIIDRAIQVCGGAGVSQDYPLANMYALIRTLRLADGPDEVHLSAIAGTELRNQAKRLSAKM</sequence>
<keyword evidence="7" id="KW-0285">Flavoprotein</keyword>